<proteinExistence type="predicted"/>
<sequence length="142" mass="16095">MCTLKMQPADILRYWRHLVMEYSTLNFTKGTDRLVAIGGIAKKIQQASGFTYLAGLWLEDLAWSLIIKNVDPKDPQHVSYAFRLDLNSLLEDRLAQEDSSIEFCLYRDSSYSDPCEYLIGATALCLRIGDISHEIQSSLLAT</sequence>
<organism evidence="1 2">
    <name type="scientific">Podospora didyma</name>
    <dbReference type="NCBI Taxonomy" id="330526"/>
    <lineage>
        <taxon>Eukaryota</taxon>
        <taxon>Fungi</taxon>
        <taxon>Dikarya</taxon>
        <taxon>Ascomycota</taxon>
        <taxon>Pezizomycotina</taxon>
        <taxon>Sordariomycetes</taxon>
        <taxon>Sordariomycetidae</taxon>
        <taxon>Sordariales</taxon>
        <taxon>Podosporaceae</taxon>
        <taxon>Podospora</taxon>
    </lineage>
</organism>
<dbReference type="Proteomes" id="UP001285441">
    <property type="component" value="Unassembled WGS sequence"/>
</dbReference>
<evidence type="ECO:0000313" key="2">
    <source>
        <dbReference type="Proteomes" id="UP001285441"/>
    </source>
</evidence>
<protein>
    <submittedName>
        <fullName evidence="1">Uncharacterized protein</fullName>
    </submittedName>
</protein>
<keyword evidence="2" id="KW-1185">Reference proteome</keyword>
<dbReference type="EMBL" id="JAULSW010000011">
    <property type="protein sequence ID" value="KAK3367634.1"/>
    <property type="molecule type" value="Genomic_DNA"/>
</dbReference>
<comment type="caution">
    <text evidence="1">The sequence shown here is derived from an EMBL/GenBank/DDBJ whole genome shotgun (WGS) entry which is preliminary data.</text>
</comment>
<accession>A0AAE0N332</accession>
<dbReference type="AlphaFoldDB" id="A0AAE0N332"/>
<gene>
    <name evidence="1" type="ORF">B0H63DRAFT_455717</name>
</gene>
<name>A0AAE0N332_9PEZI</name>
<reference evidence="1" key="1">
    <citation type="journal article" date="2023" name="Mol. Phylogenet. Evol.">
        <title>Genome-scale phylogeny and comparative genomics of the fungal order Sordariales.</title>
        <authorList>
            <person name="Hensen N."/>
            <person name="Bonometti L."/>
            <person name="Westerberg I."/>
            <person name="Brannstrom I.O."/>
            <person name="Guillou S."/>
            <person name="Cros-Aarteil S."/>
            <person name="Calhoun S."/>
            <person name="Haridas S."/>
            <person name="Kuo A."/>
            <person name="Mondo S."/>
            <person name="Pangilinan J."/>
            <person name="Riley R."/>
            <person name="LaButti K."/>
            <person name="Andreopoulos B."/>
            <person name="Lipzen A."/>
            <person name="Chen C."/>
            <person name="Yan M."/>
            <person name="Daum C."/>
            <person name="Ng V."/>
            <person name="Clum A."/>
            <person name="Steindorff A."/>
            <person name="Ohm R.A."/>
            <person name="Martin F."/>
            <person name="Silar P."/>
            <person name="Natvig D.O."/>
            <person name="Lalanne C."/>
            <person name="Gautier V."/>
            <person name="Ament-Velasquez S.L."/>
            <person name="Kruys A."/>
            <person name="Hutchinson M.I."/>
            <person name="Powell A.J."/>
            <person name="Barry K."/>
            <person name="Miller A.N."/>
            <person name="Grigoriev I.V."/>
            <person name="Debuchy R."/>
            <person name="Gladieux P."/>
            <person name="Hiltunen Thoren M."/>
            <person name="Johannesson H."/>
        </authorList>
    </citation>
    <scope>NUCLEOTIDE SEQUENCE</scope>
    <source>
        <strain evidence="1">CBS 232.78</strain>
    </source>
</reference>
<evidence type="ECO:0000313" key="1">
    <source>
        <dbReference type="EMBL" id="KAK3367634.1"/>
    </source>
</evidence>
<reference evidence="1" key="2">
    <citation type="submission" date="2023-06" db="EMBL/GenBank/DDBJ databases">
        <authorList>
            <consortium name="Lawrence Berkeley National Laboratory"/>
            <person name="Haridas S."/>
            <person name="Hensen N."/>
            <person name="Bonometti L."/>
            <person name="Westerberg I."/>
            <person name="Brannstrom I.O."/>
            <person name="Guillou S."/>
            <person name="Cros-Aarteil S."/>
            <person name="Calhoun S."/>
            <person name="Kuo A."/>
            <person name="Mondo S."/>
            <person name="Pangilinan J."/>
            <person name="Riley R."/>
            <person name="LaButti K."/>
            <person name="Andreopoulos B."/>
            <person name="Lipzen A."/>
            <person name="Chen C."/>
            <person name="Yanf M."/>
            <person name="Daum C."/>
            <person name="Ng V."/>
            <person name="Clum A."/>
            <person name="Steindorff A."/>
            <person name="Ohm R."/>
            <person name="Martin F."/>
            <person name="Silar P."/>
            <person name="Natvig D."/>
            <person name="Lalanne C."/>
            <person name="Gautier V."/>
            <person name="Ament-velasquez S.L."/>
            <person name="Kruys A."/>
            <person name="Hutchinson M.I."/>
            <person name="Powell A.J."/>
            <person name="Barry K."/>
            <person name="Miller A.N."/>
            <person name="Grigoriev I.V."/>
            <person name="Debuchy R."/>
            <person name="Gladieux P."/>
            <person name="Thoren M.H."/>
            <person name="Johannesson H."/>
        </authorList>
    </citation>
    <scope>NUCLEOTIDE SEQUENCE</scope>
    <source>
        <strain evidence="1">CBS 232.78</strain>
    </source>
</reference>